<dbReference type="EMBL" id="JAHWGI010000107">
    <property type="protein sequence ID" value="KAK3909675.1"/>
    <property type="molecule type" value="Genomic_DNA"/>
</dbReference>
<comment type="caution">
    <text evidence="1">The sequence shown here is derived from an EMBL/GenBank/DDBJ whole genome shotgun (WGS) entry which is preliminary data.</text>
</comment>
<dbReference type="Proteomes" id="UP001219518">
    <property type="component" value="Unassembled WGS sequence"/>
</dbReference>
<organism evidence="1 2">
    <name type="scientific">Frankliniella fusca</name>
    <dbReference type="NCBI Taxonomy" id="407009"/>
    <lineage>
        <taxon>Eukaryota</taxon>
        <taxon>Metazoa</taxon>
        <taxon>Ecdysozoa</taxon>
        <taxon>Arthropoda</taxon>
        <taxon>Hexapoda</taxon>
        <taxon>Insecta</taxon>
        <taxon>Pterygota</taxon>
        <taxon>Neoptera</taxon>
        <taxon>Paraneoptera</taxon>
        <taxon>Thysanoptera</taxon>
        <taxon>Terebrantia</taxon>
        <taxon>Thripoidea</taxon>
        <taxon>Thripidae</taxon>
        <taxon>Frankliniella</taxon>
    </lineage>
</organism>
<evidence type="ECO:0000313" key="2">
    <source>
        <dbReference type="Proteomes" id="UP001219518"/>
    </source>
</evidence>
<keyword evidence="2" id="KW-1185">Reference proteome</keyword>
<proteinExistence type="predicted"/>
<protein>
    <submittedName>
        <fullName evidence="1">Myocardin</fullName>
    </submittedName>
</protein>
<reference evidence="1" key="1">
    <citation type="submission" date="2021-07" db="EMBL/GenBank/DDBJ databases">
        <authorList>
            <person name="Catto M.A."/>
            <person name="Jacobson A."/>
            <person name="Kennedy G."/>
            <person name="Labadie P."/>
            <person name="Hunt B.G."/>
            <person name="Srinivasan R."/>
        </authorList>
    </citation>
    <scope>NUCLEOTIDE SEQUENCE</scope>
    <source>
        <strain evidence="1">PL_HMW_Pooled</strain>
        <tissue evidence="1">Head</tissue>
    </source>
</reference>
<name>A0AAE1GXH3_9NEOP</name>
<reference evidence="1" key="2">
    <citation type="journal article" date="2023" name="BMC Genomics">
        <title>Pest status, molecular evolution, and epigenetic factors derived from the genome assembly of Frankliniella fusca, a thysanopteran phytovirus vector.</title>
        <authorList>
            <person name="Catto M.A."/>
            <person name="Labadie P.E."/>
            <person name="Jacobson A.L."/>
            <person name="Kennedy G.G."/>
            <person name="Srinivasan R."/>
            <person name="Hunt B.G."/>
        </authorList>
    </citation>
    <scope>NUCLEOTIDE SEQUENCE</scope>
    <source>
        <strain evidence="1">PL_HMW_Pooled</strain>
    </source>
</reference>
<dbReference type="AlphaFoldDB" id="A0AAE1GXH3"/>
<gene>
    <name evidence="1" type="ORF">KUF71_004031</name>
</gene>
<evidence type="ECO:0000313" key="1">
    <source>
        <dbReference type="EMBL" id="KAK3909675.1"/>
    </source>
</evidence>
<sequence length="74" mass="8318">MAAPNPHPDQKLFAQLHRLLAVYSLISPAKKSNVSGVGNVQALMKANDDVRKERLDRQQEFDDLFDKILESGKN</sequence>
<accession>A0AAE1GXH3</accession>